<dbReference type="PANTHER" id="PTHR12468:SF2">
    <property type="entry name" value="GPI MANNOSYLTRANSFERASE 2"/>
    <property type="match status" value="1"/>
</dbReference>
<evidence type="ECO:0000256" key="9">
    <source>
        <dbReference type="ARBA" id="ARBA00023136"/>
    </source>
</evidence>
<evidence type="ECO:0000256" key="2">
    <source>
        <dbReference type="ARBA" id="ARBA00004687"/>
    </source>
</evidence>
<feature type="transmembrane region" description="Helical" evidence="10">
    <location>
        <begin position="133"/>
        <end position="166"/>
    </location>
</feature>
<feature type="transmembrane region" description="Helical" evidence="10">
    <location>
        <begin position="186"/>
        <end position="207"/>
    </location>
</feature>
<name>A0ABY3S095_9MICO</name>
<feature type="transmembrane region" description="Helical" evidence="10">
    <location>
        <begin position="219"/>
        <end position="239"/>
    </location>
</feature>
<dbReference type="PANTHER" id="PTHR12468">
    <property type="entry name" value="GPI MANNOSYLTRANSFERASE 2"/>
    <property type="match status" value="1"/>
</dbReference>
<proteinExistence type="predicted"/>
<dbReference type="EMBL" id="CP082781">
    <property type="protein sequence ID" value="UGS28402.1"/>
    <property type="molecule type" value="Genomic_DNA"/>
</dbReference>
<dbReference type="Proteomes" id="UP001199642">
    <property type="component" value="Chromosome"/>
</dbReference>
<protein>
    <recommendedName>
        <fullName evidence="13">Integral membrane protein</fullName>
    </recommendedName>
</protein>
<keyword evidence="6 10" id="KW-0812">Transmembrane</keyword>
<evidence type="ECO:0000313" key="12">
    <source>
        <dbReference type="Proteomes" id="UP001199642"/>
    </source>
</evidence>
<evidence type="ECO:0000256" key="7">
    <source>
        <dbReference type="ARBA" id="ARBA00022824"/>
    </source>
</evidence>
<evidence type="ECO:0000313" key="11">
    <source>
        <dbReference type="EMBL" id="UGS28402.1"/>
    </source>
</evidence>
<comment type="subcellular location">
    <subcellularLocation>
        <location evidence="1">Endoplasmic reticulum membrane</location>
        <topology evidence="1">Multi-pass membrane protein</topology>
    </subcellularLocation>
</comment>
<evidence type="ECO:0000256" key="3">
    <source>
        <dbReference type="ARBA" id="ARBA00022502"/>
    </source>
</evidence>
<keyword evidence="3" id="KW-0337">GPI-anchor biosynthesis</keyword>
<keyword evidence="8 10" id="KW-1133">Transmembrane helix</keyword>
<feature type="transmembrane region" description="Helical" evidence="10">
    <location>
        <begin position="366"/>
        <end position="384"/>
    </location>
</feature>
<evidence type="ECO:0000256" key="1">
    <source>
        <dbReference type="ARBA" id="ARBA00004477"/>
    </source>
</evidence>
<comment type="pathway">
    <text evidence="2">Glycolipid biosynthesis; glycosylphosphatidylinositol-anchor biosynthesis.</text>
</comment>
<sequence length="394" mass="42726">MLRLSPALTVALVYLAARVVTTGMLAVAAGLSGPGSRFGPDAGIGSFVLAWDAQWYWWVAENGYPSELPLTEGGQVAENAWAFMPLYPMLAKVVGFPLGSWGAGALVVSLVAGYLACLVLYRVLAGKVGRRAAMWSVALCAAGPLGALFQVGYAETLFLLFLLLGIDGLIRRRYVRLYALIPLMGFTRPGVLAFALLLGLVLVLRWVRRKVDPLYTREFVHILALGALATVVGFSWQFIAGVVTGDPGAYLATELAWRRNWVEGGAAGFFPFEGWVTAAPLWFGIWGLPGWLGLVALVLLVAGAALLLLRDPRVRRLGPVIRLWSASYLLYLLAVFFPQSSTLRLLFPLTPLWGALAVGRSGGFRIGAVVVGLVLQWAWIYNVYALGDTFWRVP</sequence>
<keyword evidence="4" id="KW-0328">Glycosyltransferase</keyword>
<evidence type="ECO:0000256" key="6">
    <source>
        <dbReference type="ARBA" id="ARBA00022692"/>
    </source>
</evidence>
<evidence type="ECO:0008006" key="13">
    <source>
        <dbReference type="Google" id="ProtNLM"/>
    </source>
</evidence>
<feature type="transmembrane region" description="Helical" evidence="10">
    <location>
        <begin position="98"/>
        <end position="121"/>
    </location>
</feature>
<evidence type="ECO:0000256" key="4">
    <source>
        <dbReference type="ARBA" id="ARBA00022676"/>
    </source>
</evidence>
<feature type="transmembrane region" description="Helical" evidence="10">
    <location>
        <begin position="321"/>
        <end position="337"/>
    </location>
</feature>
<keyword evidence="7" id="KW-0256">Endoplasmic reticulum</keyword>
<organism evidence="11 12">
    <name type="scientific">Microbacterium resistens</name>
    <dbReference type="NCBI Taxonomy" id="156977"/>
    <lineage>
        <taxon>Bacteria</taxon>
        <taxon>Bacillati</taxon>
        <taxon>Actinomycetota</taxon>
        <taxon>Actinomycetes</taxon>
        <taxon>Micrococcales</taxon>
        <taxon>Microbacteriaceae</taxon>
        <taxon>Microbacterium</taxon>
    </lineage>
</organism>
<keyword evidence="12" id="KW-1185">Reference proteome</keyword>
<reference evidence="11 12" key="1">
    <citation type="submission" date="2023-01" db="EMBL/GenBank/DDBJ databases">
        <title>Characterization of estradiol degrading bacteria Microbacterium sp. MZT7 and reveal degrading genes through genome analysis.</title>
        <authorList>
            <person name="Hao P."/>
            <person name="Gao Y."/>
        </authorList>
    </citation>
    <scope>NUCLEOTIDE SEQUENCE [LARGE SCALE GENOMIC DNA]</scope>
    <source>
        <strain evidence="11 12">MZT7</strain>
    </source>
</reference>
<evidence type="ECO:0000256" key="8">
    <source>
        <dbReference type="ARBA" id="ARBA00022989"/>
    </source>
</evidence>
<dbReference type="InterPro" id="IPR007315">
    <property type="entry name" value="PIG-V/Gpi18"/>
</dbReference>
<accession>A0ABY3S095</accession>
<evidence type="ECO:0000256" key="10">
    <source>
        <dbReference type="SAM" id="Phobius"/>
    </source>
</evidence>
<evidence type="ECO:0000256" key="5">
    <source>
        <dbReference type="ARBA" id="ARBA00022679"/>
    </source>
</evidence>
<feature type="transmembrane region" description="Helical" evidence="10">
    <location>
        <begin position="290"/>
        <end position="309"/>
    </location>
</feature>
<gene>
    <name evidence="11" type="ORF">K8F61_01365</name>
</gene>
<keyword evidence="5" id="KW-0808">Transferase</keyword>
<keyword evidence="9 10" id="KW-0472">Membrane</keyword>